<proteinExistence type="predicted"/>
<dbReference type="Pfam" id="PF04055">
    <property type="entry name" value="Radical_SAM"/>
    <property type="match status" value="1"/>
</dbReference>
<dbReference type="InterPro" id="IPR013785">
    <property type="entry name" value="Aldolase_TIM"/>
</dbReference>
<accession>A0ABT3NSY8</accession>
<dbReference type="SFLD" id="SFLDG01067">
    <property type="entry name" value="SPASM/twitch_domain_containing"/>
    <property type="match status" value="1"/>
</dbReference>
<dbReference type="RefSeq" id="WP_301589124.1">
    <property type="nucleotide sequence ID" value="NZ_JAPFQI010000002.1"/>
</dbReference>
<dbReference type="SFLD" id="SFLDG01072">
    <property type="entry name" value="dehydrogenase_like"/>
    <property type="match status" value="1"/>
</dbReference>
<evidence type="ECO:0000256" key="3">
    <source>
        <dbReference type="ARBA" id="ARBA00022723"/>
    </source>
</evidence>
<keyword evidence="5" id="KW-0411">Iron-sulfur</keyword>
<keyword evidence="8" id="KW-1185">Reference proteome</keyword>
<sequence length="390" mass="42514">MAPDVQVARLRPGRSRTDSCLRLLVIQPTPFCNVSCSYCYLPDRTSTLRMSAEILESACAAIFGAPFLGTQLDVAWHAGEPLVLPVAWYADAIACMARHAPPALEITHFFQTNGLLLDGEWAAFLARTGARVGLSIDGPADLHDRHRRTRAGGGTHAGAMRALRMLREHDVPFHVITVLTDAALEEPERLFDFYVRNGIAEVGFNVEEIEGANRTSSLAGPAAEARFRSFLARFLGLVWSSRGALRLREAEAAQQAILADRPVVDEQNQPFEILTIGVDGSMSTFSPELLGTLHSRFAGFAFGHVARGCAAMVDDLAFRRAAREIQAGVEACARSCAYFRWCGGGAPANKLFETGRFDATETMHCRLIRQAVLDEVLTQVETHAHGLPAP</sequence>
<dbReference type="InterPro" id="IPR007197">
    <property type="entry name" value="rSAM"/>
</dbReference>
<keyword evidence="3" id="KW-0479">Metal-binding</keyword>
<evidence type="ECO:0000313" key="8">
    <source>
        <dbReference type="Proteomes" id="UP001526430"/>
    </source>
</evidence>
<comment type="cofactor">
    <cofactor evidence="1">
        <name>[4Fe-4S] cluster</name>
        <dbReference type="ChEBI" id="CHEBI:49883"/>
    </cofactor>
</comment>
<dbReference type="SUPFAM" id="SSF102114">
    <property type="entry name" value="Radical SAM enzymes"/>
    <property type="match status" value="1"/>
</dbReference>
<evidence type="ECO:0000256" key="2">
    <source>
        <dbReference type="ARBA" id="ARBA00022691"/>
    </source>
</evidence>
<dbReference type="InterPro" id="IPR026357">
    <property type="entry name" value="rSAM_SPASM_GrrM_OscB"/>
</dbReference>
<feature type="domain" description="Radical SAM core" evidence="6">
    <location>
        <begin position="26"/>
        <end position="193"/>
    </location>
</feature>
<dbReference type="Gene3D" id="3.20.20.70">
    <property type="entry name" value="Aldolase class I"/>
    <property type="match status" value="1"/>
</dbReference>
<dbReference type="PANTHER" id="PTHR43273">
    <property type="entry name" value="ANAEROBIC SULFATASE-MATURATING ENZYME HOMOLOG ASLB-RELATED"/>
    <property type="match status" value="1"/>
</dbReference>
<dbReference type="InterPro" id="IPR058240">
    <property type="entry name" value="rSAM_sf"/>
</dbReference>
<protein>
    <submittedName>
        <fullName evidence="7">GRRM system radical SAM/SPASM domain protein</fullName>
    </submittedName>
</protein>
<comment type="caution">
    <text evidence="7">The sequence shown here is derived from an EMBL/GenBank/DDBJ whole genome shotgun (WGS) entry which is preliminary data.</text>
</comment>
<dbReference type="InterPro" id="IPR023867">
    <property type="entry name" value="Sulphatase_maturase_rSAM"/>
</dbReference>
<dbReference type="EMBL" id="JAPFQI010000002">
    <property type="protein sequence ID" value="MCW8085266.1"/>
    <property type="molecule type" value="Genomic_DNA"/>
</dbReference>
<keyword evidence="2" id="KW-0949">S-adenosyl-L-methionine</keyword>
<dbReference type="CDD" id="cd01335">
    <property type="entry name" value="Radical_SAM"/>
    <property type="match status" value="1"/>
</dbReference>
<dbReference type="PANTHER" id="PTHR43273:SF8">
    <property type="entry name" value="RADICAL SAM DOMAIN PROTEIN"/>
    <property type="match status" value="1"/>
</dbReference>
<dbReference type="NCBIfam" id="TIGR04261">
    <property type="entry name" value="rSAM_GlyRichRpt"/>
    <property type="match status" value="1"/>
</dbReference>
<evidence type="ECO:0000256" key="4">
    <source>
        <dbReference type="ARBA" id="ARBA00023004"/>
    </source>
</evidence>
<evidence type="ECO:0000259" key="6">
    <source>
        <dbReference type="Pfam" id="PF04055"/>
    </source>
</evidence>
<organism evidence="7 8">
    <name type="scientific">Sabulicella glaciei</name>
    <dbReference type="NCBI Taxonomy" id="2984948"/>
    <lineage>
        <taxon>Bacteria</taxon>
        <taxon>Pseudomonadati</taxon>
        <taxon>Pseudomonadota</taxon>
        <taxon>Alphaproteobacteria</taxon>
        <taxon>Acetobacterales</taxon>
        <taxon>Acetobacteraceae</taxon>
        <taxon>Sabulicella</taxon>
    </lineage>
</organism>
<keyword evidence="4" id="KW-0408">Iron</keyword>
<name>A0ABT3NSY8_9PROT</name>
<evidence type="ECO:0000256" key="1">
    <source>
        <dbReference type="ARBA" id="ARBA00001966"/>
    </source>
</evidence>
<evidence type="ECO:0000256" key="5">
    <source>
        <dbReference type="ARBA" id="ARBA00023014"/>
    </source>
</evidence>
<dbReference type="SFLD" id="SFLDG01386">
    <property type="entry name" value="main_SPASM_domain-containing"/>
    <property type="match status" value="1"/>
</dbReference>
<gene>
    <name evidence="7" type="primary">grrM</name>
    <name evidence="7" type="ORF">OF850_06485</name>
</gene>
<evidence type="ECO:0000313" key="7">
    <source>
        <dbReference type="EMBL" id="MCW8085266.1"/>
    </source>
</evidence>
<dbReference type="SFLD" id="SFLDS00029">
    <property type="entry name" value="Radical_SAM"/>
    <property type="match status" value="1"/>
</dbReference>
<reference evidence="7 8" key="1">
    <citation type="submission" date="2022-10" db="EMBL/GenBank/DDBJ databases">
        <title>Roseococcus glaciei nov., sp. nov., isolated from glacier.</title>
        <authorList>
            <person name="Liu Q."/>
            <person name="Xin Y.-H."/>
        </authorList>
    </citation>
    <scope>NUCLEOTIDE SEQUENCE [LARGE SCALE GENOMIC DNA]</scope>
    <source>
        <strain evidence="7 8">MDT2-1-1</strain>
    </source>
</reference>
<dbReference type="Proteomes" id="UP001526430">
    <property type="component" value="Unassembled WGS sequence"/>
</dbReference>